<accession>A0A8X8LD76</accession>
<reference evidence="9 10" key="1">
    <citation type="submission" date="2016-10" db="EMBL/GenBank/DDBJ databases">
        <authorList>
            <person name="Varghese N."/>
            <person name="Submissions S."/>
        </authorList>
    </citation>
    <scope>NUCLEOTIDE SEQUENCE [LARGE SCALE GENOMIC DNA]</scope>
    <source>
        <strain evidence="9 10">DSM 25353</strain>
    </source>
</reference>
<protein>
    <recommendedName>
        <fullName evidence="7">Ferrochelatase</fullName>
        <ecNumber evidence="7">4.98.1.1</ecNumber>
    </recommendedName>
    <alternativeName>
        <fullName evidence="7">Heme synthase</fullName>
    </alternativeName>
    <alternativeName>
        <fullName evidence="7">Protoheme ferro-lyase</fullName>
    </alternativeName>
</protein>
<evidence type="ECO:0000256" key="3">
    <source>
        <dbReference type="ARBA" id="ARBA00023133"/>
    </source>
</evidence>
<keyword evidence="7" id="KW-0963">Cytoplasm</keyword>
<dbReference type="EMBL" id="FNNO01000002">
    <property type="protein sequence ID" value="SDW36888.1"/>
    <property type="molecule type" value="Genomic_DNA"/>
</dbReference>
<name>A0A8X8LD76_9BACT</name>
<dbReference type="Proteomes" id="UP000198711">
    <property type="component" value="Unassembled WGS sequence"/>
</dbReference>
<dbReference type="Pfam" id="PF00762">
    <property type="entry name" value="Ferrochelatase"/>
    <property type="match status" value="1"/>
</dbReference>
<keyword evidence="5 7" id="KW-0627">Porphyrin biosynthesis</keyword>
<evidence type="ECO:0000256" key="2">
    <source>
        <dbReference type="ARBA" id="ARBA00023004"/>
    </source>
</evidence>
<comment type="function">
    <text evidence="7">Catalyzes the ferrous insertion into protoporphyrin IX.</text>
</comment>
<evidence type="ECO:0000256" key="6">
    <source>
        <dbReference type="ARBA" id="ARBA00024536"/>
    </source>
</evidence>
<gene>
    <name evidence="7" type="primary">hemH</name>
    <name evidence="9" type="ORF">SAMN05444410_102130</name>
</gene>
<comment type="catalytic activity">
    <reaction evidence="7">
        <text>heme b + 2 H(+) = protoporphyrin IX + Fe(2+)</text>
        <dbReference type="Rhea" id="RHEA:22584"/>
        <dbReference type="ChEBI" id="CHEBI:15378"/>
        <dbReference type="ChEBI" id="CHEBI:29033"/>
        <dbReference type="ChEBI" id="CHEBI:57306"/>
        <dbReference type="ChEBI" id="CHEBI:60344"/>
        <dbReference type="EC" id="4.98.1.1"/>
    </reaction>
</comment>
<dbReference type="GO" id="GO:0006783">
    <property type="term" value="P:heme biosynthetic process"/>
    <property type="evidence" value="ECO:0007669"/>
    <property type="project" value="UniProtKB-UniRule"/>
</dbReference>
<evidence type="ECO:0000256" key="4">
    <source>
        <dbReference type="ARBA" id="ARBA00023239"/>
    </source>
</evidence>
<evidence type="ECO:0000313" key="10">
    <source>
        <dbReference type="Proteomes" id="UP000198711"/>
    </source>
</evidence>
<comment type="catalytic activity">
    <reaction evidence="6">
        <text>Fe-coproporphyrin III + 2 H(+) = coproporphyrin III + Fe(2+)</text>
        <dbReference type="Rhea" id="RHEA:49572"/>
        <dbReference type="ChEBI" id="CHEBI:15378"/>
        <dbReference type="ChEBI" id="CHEBI:29033"/>
        <dbReference type="ChEBI" id="CHEBI:68438"/>
        <dbReference type="ChEBI" id="CHEBI:131725"/>
        <dbReference type="EC" id="4.99.1.9"/>
    </reaction>
    <physiologicalReaction direction="right-to-left" evidence="6">
        <dbReference type="Rhea" id="RHEA:49574"/>
    </physiologicalReaction>
</comment>
<dbReference type="CDD" id="cd03411">
    <property type="entry name" value="Ferrochelatase_N"/>
    <property type="match status" value="1"/>
</dbReference>
<comment type="subcellular location">
    <subcellularLocation>
        <location evidence="7">Cytoplasm</location>
    </subcellularLocation>
</comment>
<dbReference type="CDD" id="cd00419">
    <property type="entry name" value="Ferrochelatase_C"/>
    <property type="match status" value="1"/>
</dbReference>
<sequence>MISVNSLSFLCHNTRSAMNAFLLPLPDYICTHNNIMPEPTKKALLLMNLGSPDSTEVSDVRRYLNEFLMDARVIDIPYILRTILVKWLIVPKRAHNSAEAYRTIWTKEGSPLIVLTRQLQEALQQQTSVPIEIAMRYGNPSPAQAYERLLKAHPQLEEVILLPLYPHYAMSSFETAVEYAKKQLAEKSYPFKLSIIKPFYNEPHYIHALAENIRPWLAQEYDHILFSYHGVPGRHIRKSDTTGCHCLQSANCCETPSPAHATCYRHQVFETTRLVTGELGIPQDKYSISFQSRLGKGWLEPFTDIRLTEMPKEGIKKLLILCPAFVSDCLETLEEIEGRGRESFMNAGGESYKMIPCLNTHPLWVQAVREITGV</sequence>
<dbReference type="HAMAP" id="MF_00323">
    <property type="entry name" value="Ferrochelatase"/>
    <property type="match status" value="1"/>
</dbReference>
<proteinExistence type="inferred from homology"/>
<evidence type="ECO:0000256" key="1">
    <source>
        <dbReference type="ARBA" id="ARBA00007718"/>
    </source>
</evidence>
<comment type="similarity">
    <text evidence="1 7 8">Belongs to the ferrochelatase family.</text>
</comment>
<dbReference type="PANTHER" id="PTHR11108:SF1">
    <property type="entry name" value="FERROCHELATASE, MITOCHONDRIAL"/>
    <property type="match status" value="1"/>
</dbReference>
<dbReference type="Gene3D" id="3.40.50.1400">
    <property type="match status" value="2"/>
</dbReference>
<dbReference type="EC" id="4.98.1.1" evidence="7"/>
<organism evidence="9 10">
    <name type="scientific">Hydrobacter penzbergensis</name>
    <dbReference type="NCBI Taxonomy" id="1235997"/>
    <lineage>
        <taxon>Bacteria</taxon>
        <taxon>Pseudomonadati</taxon>
        <taxon>Bacteroidota</taxon>
        <taxon>Chitinophagia</taxon>
        <taxon>Chitinophagales</taxon>
        <taxon>Chitinophagaceae</taxon>
        <taxon>Hydrobacter</taxon>
    </lineage>
</organism>
<dbReference type="PANTHER" id="PTHR11108">
    <property type="entry name" value="FERROCHELATASE"/>
    <property type="match status" value="1"/>
</dbReference>
<evidence type="ECO:0000256" key="8">
    <source>
        <dbReference type="RuleBase" id="RU004185"/>
    </source>
</evidence>
<dbReference type="GO" id="GO:0005737">
    <property type="term" value="C:cytoplasm"/>
    <property type="evidence" value="ECO:0007669"/>
    <property type="project" value="UniProtKB-SubCell"/>
</dbReference>
<keyword evidence="4 7" id="KW-0456">Lyase</keyword>
<evidence type="ECO:0000313" key="9">
    <source>
        <dbReference type="EMBL" id="SDW36888.1"/>
    </source>
</evidence>
<evidence type="ECO:0000256" key="7">
    <source>
        <dbReference type="HAMAP-Rule" id="MF_00323"/>
    </source>
</evidence>
<dbReference type="SUPFAM" id="SSF53800">
    <property type="entry name" value="Chelatase"/>
    <property type="match status" value="1"/>
</dbReference>
<keyword evidence="2 7" id="KW-0408">Iron</keyword>
<dbReference type="GO" id="GO:0046872">
    <property type="term" value="F:metal ion binding"/>
    <property type="evidence" value="ECO:0007669"/>
    <property type="project" value="UniProtKB-KW"/>
</dbReference>
<dbReference type="GO" id="GO:0004325">
    <property type="term" value="F:ferrochelatase activity"/>
    <property type="evidence" value="ECO:0007669"/>
    <property type="project" value="UniProtKB-UniRule"/>
</dbReference>
<dbReference type="InterPro" id="IPR001015">
    <property type="entry name" value="Ferrochelatase"/>
</dbReference>
<dbReference type="AlphaFoldDB" id="A0A8X8LD76"/>
<feature type="binding site" evidence="7">
    <location>
        <position position="331"/>
    </location>
    <ligand>
        <name>Fe(2+)</name>
        <dbReference type="ChEBI" id="CHEBI:29033"/>
    </ligand>
</feature>
<evidence type="ECO:0000256" key="5">
    <source>
        <dbReference type="ARBA" id="ARBA00023244"/>
    </source>
</evidence>
<keyword evidence="10" id="KW-1185">Reference proteome</keyword>
<dbReference type="NCBIfam" id="TIGR00109">
    <property type="entry name" value="hemH"/>
    <property type="match status" value="1"/>
</dbReference>
<dbReference type="InterPro" id="IPR033644">
    <property type="entry name" value="Ferrochelatase_C"/>
</dbReference>
<dbReference type="InterPro" id="IPR033659">
    <property type="entry name" value="Ferrochelatase_N"/>
</dbReference>
<keyword evidence="7" id="KW-0479">Metal-binding</keyword>
<comment type="caution">
    <text evidence="9">The sequence shown here is derived from an EMBL/GenBank/DDBJ whole genome shotgun (WGS) entry which is preliminary data.</text>
</comment>
<comment type="pathway">
    <text evidence="7">Porphyrin-containing compound metabolism; protoheme biosynthesis; protoheme from protoporphyrin-IX: step 1/1.</text>
</comment>
<keyword evidence="3 7" id="KW-0350">Heme biosynthesis</keyword>
<feature type="binding site" evidence="7">
    <location>
        <position position="229"/>
    </location>
    <ligand>
        <name>Fe(2+)</name>
        <dbReference type="ChEBI" id="CHEBI:29033"/>
    </ligand>
</feature>